<keyword evidence="5" id="KW-1185">Reference proteome</keyword>
<dbReference type="PANTHER" id="PTHR45586:SF1">
    <property type="entry name" value="LIPOPOLYSACCHARIDE ASSEMBLY PROTEIN B"/>
    <property type="match status" value="1"/>
</dbReference>
<evidence type="ECO:0000256" key="3">
    <source>
        <dbReference type="PROSITE-ProRule" id="PRU00339"/>
    </source>
</evidence>
<organism evidence="4 5">
    <name type="scientific">Rhodanobacter ginsengisoli</name>
    <dbReference type="NCBI Taxonomy" id="418646"/>
    <lineage>
        <taxon>Bacteria</taxon>
        <taxon>Pseudomonadati</taxon>
        <taxon>Pseudomonadota</taxon>
        <taxon>Gammaproteobacteria</taxon>
        <taxon>Lysobacterales</taxon>
        <taxon>Rhodanobacteraceae</taxon>
        <taxon>Rhodanobacter</taxon>
    </lineage>
</organism>
<keyword evidence="2 3" id="KW-0802">TPR repeat</keyword>
<reference evidence="5" key="1">
    <citation type="journal article" date="2019" name="Int. J. Syst. Evol. Microbiol.">
        <title>The Global Catalogue of Microorganisms (GCM) 10K type strain sequencing project: providing services to taxonomists for standard genome sequencing and annotation.</title>
        <authorList>
            <consortium name="The Broad Institute Genomics Platform"/>
            <consortium name="The Broad Institute Genome Sequencing Center for Infectious Disease"/>
            <person name="Wu L."/>
            <person name="Ma J."/>
        </authorList>
    </citation>
    <scope>NUCLEOTIDE SEQUENCE [LARGE SCALE GENOMIC DNA]</scope>
    <source>
        <strain evidence="5">CGMCC 1.16619</strain>
    </source>
</reference>
<dbReference type="PROSITE" id="PS50005">
    <property type="entry name" value="TPR"/>
    <property type="match status" value="1"/>
</dbReference>
<dbReference type="InterPro" id="IPR011990">
    <property type="entry name" value="TPR-like_helical_dom_sf"/>
</dbReference>
<dbReference type="Proteomes" id="UP001596114">
    <property type="component" value="Unassembled WGS sequence"/>
</dbReference>
<dbReference type="SUPFAM" id="SSF48452">
    <property type="entry name" value="TPR-like"/>
    <property type="match status" value="3"/>
</dbReference>
<proteinExistence type="predicted"/>
<dbReference type="Pfam" id="PF13759">
    <property type="entry name" value="2OG-FeII_Oxy_5"/>
    <property type="match status" value="1"/>
</dbReference>
<gene>
    <name evidence="4" type="ORF">ACFPPA_14295</name>
</gene>
<dbReference type="InterPro" id="IPR019734">
    <property type="entry name" value="TPR_rpt"/>
</dbReference>
<dbReference type="Gene3D" id="2.60.120.620">
    <property type="entry name" value="q2cbj1_9rhob like domain"/>
    <property type="match status" value="1"/>
</dbReference>
<dbReference type="SMART" id="SM00028">
    <property type="entry name" value="TPR"/>
    <property type="match status" value="3"/>
</dbReference>
<dbReference type="Gene3D" id="1.25.40.10">
    <property type="entry name" value="Tetratricopeptide repeat domain"/>
    <property type="match status" value="3"/>
</dbReference>
<dbReference type="InterPro" id="IPR012668">
    <property type="entry name" value="CHP02466"/>
</dbReference>
<dbReference type="EMBL" id="JBHSNF010000003">
    <property type="protein sequence ID" value="MFC5526907.1"/>
    <property type="molecule type" value="Genomic_DNA"/>
</dbReference>
<comment type="caution">
    <text evidence="4">The sequence shown here is derived from an EMBL/GenBank/DDBJ whole genome shotgun (WGS) entry which is preliminary data.</text>
</comment>
<dbReference type="Pfam" id="PF14559">
    <property type="entry name" value="TPR_19"/>
    <property type="match status" value="2"/>
</dbReference>
<evidence type="ECO:0000256" key="1">
    <source>
        <dbReference type="ARBA" id="ARBA00022737"/>
    </source>
</evidence>
<dbReference type="RefSeq" id="WP_377321064.1">
    <property type="nucleotide sequence ID" value="NZ_JBHSNF010000003.1"/>
</dbReference>
<evidence type="ECO:0000313" key="4">
    <source>
        <dbReference type="EMBL" id="MFC5526907.1"/>
    </source>
</evidence>
<accession>A0ABW0QTI4</accession>
<evidence type="ECO:0000313" key="5">
    <source>
        <dbReference type="Proteomes" id="UP001596114"/>
    </source>
</evidence>
<feature type="repeat" description="TPR" evidence="3">
    <location>
        <begin position="160"/>
        <end position="193"/>
    </location>
</feature>
<sequence length="554" mass="60228">MAYTNSTDWQTPASVSASDDEQCELVLRGDTLARAGQLDAAEAILRQALMRKPHDATATAHLARILLGLGRTDDASRLVDDFLCSTVLSAPPELLLLRAQILLALRAWSEAIVAFRYAIDAAPDNGIAELGLAVALGESGQIETTATAARRAIAKGADSPGARYVLGRALLAANRPDEAEAQLRQVLTLQPDHVAAHCSLTELIWMRSGNVDAAMERLDDALRDEPNLFELRIMKARLLESSGDRLGALAALEAGLTHPAGSLALRLAATKTAVHIDPARAMLHARHALQLGPGNAAAVGAYADTLLAMGRARELATVAARLHEFNPDDSHAIALLLCAWRMLDDPRHRELGDYSRVVRTSLIDTPVGWSDLASYLGDLARSLHQLHSMREHPIDQTLRFGTQVELHPEQSGDRAIQAFPEAIAGPIRRYLEALGGGTDLLRRRHTGACRLNGIWSVRLRPNGHHLNHFHGKGWISSACYIELPETMGEQAGQGWLKFGEPAMPTTPALPAEYFIRPEPGLLALFPSWMWHGTVPFYGSPLDRRLTMAFDLLPA</sequence>
<keyword evidence="1" id="KW-0677">Repeat</keyword>
<name>A0ABW0QTI4_9GAMM</name>
<evidence type="ECO:0000256" key="2">
    <source>
        <dbReference type="ARBA" id="ARBA00022803"/>
    </source>
</evidence>
<dbReference type="InterPro" id="IPR051012">
    <property type="entry name" value="CellSynth/LPSAsmb/PSIAsmb"/>
</dbReference>
<dbReference type="PANTHER" id="PTHR45586">
    <property type="entry name" value="TPR REPEAT-CONTAINING PROTEIN PA4667"/>
    <property type="match status" value="1"/>
</dbReference>
<protein>
    <submittedName>
        <fullName evidence="4">Tetratricopeptide repeat protein</fullName>
    </submittedName>
</protein>